<evidence type="ECO:0000256" key="11">
    <source>
        <dbReference type="ARBA" id="ARBA00023180"/>
    </source>
</evidence>
<keyword evidence="12" id="KW-0067">ATP-binding</keyword>
<dbReference type="PROSITE" id="PS51456">
    <property type="entry name" value="MYOSIN_MOTOR"/>
    <property type="match status" value="1"/>
</dbReference>
<dbReference type="InterPro" id="IPR001609">
    <property type="entry name" value="Myosin_head_motor_dom-like"/>
</dbReference>
<dbReference type="PRINTS" id="PR00193">
    <property type="entry name" value="MYOSINHEAVY"/>
</dbReference>
<keyword evidence="6 14" id="KW-0812">Transmembrane</keyword>
<feature type="domain" description="Myosin motor" evidence="15">
    <location>
        <begin position="10"/>
        <end position="684"/>
    </location>
</feature>
<dbReference type="Proteomes" id="UP001211065">
    <property type="component" value="Unassembled WGS sequence"/>
</dbReference>
<dbReference type="GO" id="GO:0005886">
    <property type="term" value="C:plasma membrane"/>
    <property type="evidence" value="ECO:0007669"/>
    <property type="project" value="UniProtKB-SubCell"/>
</dbReference>
<feature type="transmembrane region" description="Helical" evidence="14">
    <location>
        <begin position="865"/>
        <end position="881"/>
    </location>
</feature>
<keyword evidence="12" id="KW-0547">Nucleotide-binding</keyword>
<evidence type="ECO:0000256" key="3">
    <source>
        <dbReference type="ARBA" id="ARBA00022475"/>
    </source>
</evidence>
<feature type="compositionally biased region" description="Basic and acidic residues" evidence="13">
    <location>
        <begin position="834"/>
        <end position="844"/>
    </location>
</feature>
<evidence type="ECO:0000313" key="18">
    <source>
        <dbReference type="Proteomes" id="UP001211065"/>
    </source>
</evidence>
<keyword evidence="8 12" id="KW-0518">Myosin</keyword>
<keyword evidence="4" id="KW-0328">Glycosyltransferase</keyword>
<feature type="transmembrane region" description="Helical" evidence="14">
    <location>
        <begin position="1559"/>
        <end position="1582"/>
    </location>
</feature>
<keyword evidence="11" id="KW-0325">Glycoprotein</keyword>
<sequence>MEKQMGTFNVQNDLLLSPNPIDLDSIVNTLHSGYNENYIYCNIGTNTLIYLHKNKSLGLTSQKISDHYIEYSHDYFSKDTMLPSHIFSFAEKIYFRMQYEQQDQSVIISGDIGSGKSENRKLLINQLCALAKNKNVSKKVGHGSTLTESIKKSETIFEGIVESKNLKVIFFLKLNLAFGHAKTVYSLNSSRFSRYSELQYDGRGKLIGYKTLDYLFEKWRVPNGHHFGERNFNVFYYFLAGASNEEKAFWKLADPSHFHYLTKTQLDPEDFTKAAELKEHMIALGIGKQSQFEIFNLLAAILHLGNIQFIDDIENPQEAAKIKNYNDLEFTAELLGISASDLEITLTYQTKFINKELCTILLNTADANIQRDSLATTFYSLLFSWLVDRLNNRLCRDDCEIFIGITDFTGSSKNKTCSFEDLLVNFAQEKLKYFIMNRICNEQVNELKSDLVLSDDVSLENWGNFAELKFLTSSTGGLLSIIVTESEKFSGRTRTGQDISEMPSLHLAKSLFQNFADNPFYRHIEKKNEPSRLFSIKHFKNTVEYDTKGFLESNIDYLCPDFVAICRGDSGKDIKESEDPLIRELFSDGMVATRKHWKNQNVVIDATLLRRRSTRKPTLKRNTSRKSTAKGKHSIDTLLTSSQAAIDEIIDTLEQTVSWYIFCLRPNGLNDSDEFDVRNVKEQLERYELQKISEARLICNDLSVVIPLENFLTRFETIVDAVLSNTNTLKSPNSIEKVSIFCQRSGWDKKNYALGTTQQNIYLTENLWKSLINHLKVFKEKRKNERGSVVKASSSISQSNSDDDSDSDLSTANFSEESDEKSVVLQRRGTTRAQHTEIDEEKGKGSGNRGTLIEEKTLSPARKKWVFFSWCITFMIPNYFLNLCGMKRKHVQQAWREKVTLCFLIFLTCGALLFFVAGLGPVICPVQKVVSTAELQSKKSIKDPYVYANGRAYQIKAILDDHLSLYNINDTYFQSFLGGDISILFYKAPLWNYYCPGIENPLPSTWDNVYSRPVKQEYFPHNKIDPEKVVFTADYIKRKKTKKGKWISFNKNVYDISSYFTMTNKPFGNEIDQIFTSGLGKDVSDQVNALSIKSEKMRQVVNCMNGMFYIGGIDTRNSIHCHVSNYIILVSSVIIVSVILVKFLAAMQTGSYSSSEELKNFVILQVPCYTEGHDSIYKTLNSLALLNYDDKKKLLFIICDGKVFNFAFSIFIPFVNLGMIIGSGNDRPTPRIVLDILGVSLNVEPEALSFESLGEGDKRHNMGKVYSGIYDVNGRSVPFIVVVKVGKPSERQRPGNRGKRDSQMLLMSFLNRVHYDKPMNPLELDIYHNLQNVIGVKPSLYEFVLMVDADTEVFPDSLHKMTTAMIHDSRIMAFESLFGSVTCLPGCFTMYRIRSTNKKPLLIANSIIRDYSENTVETLHMKNLLHLGEDRYLTTLMLKHFPQFRTTFTADAQCKTVVPDKWNILLSQRRRWINSTVHNLMELMFLPRLCGFCLFSMRFIVFLDLFSTVVQPCALAFIVFLFYSATTGDLFPLVSIVLIVGIYGLQVFIFLLKRKWEQLGWMIIYLLAIPIFSFYIPIYSFWHFDDFSWGNTRVVVGENGKKLVHNPDVNKFDPRSIPLRSWSDHEKMDNNSWEHESQASSTTGKLSSVVSKVSSSTSVGNADHQNSTALNFGVQQRSRLPHTPNTYANRFVDHAHTSFQLPSIIEQPPLAVPISPIQTPLKDTSNNQDPFTNSSISALKINTSPIQSPSIQSPTELSHSASSSNSLIHFQSPKTEIQNTSRLNSPQITPTIEPTYPQLHFEINSLLNNADLMTLTKKEVRETLSEKFGVDLSSKKEFIDKCVDYYLLTNTK</sequence>
<gene>
    <name evidence="17" type="ORF">HK099_005238</name>
</gene>
<feature type="transmembrane region" description="Helical" evidence="14">
    <location>
        <begin position="901"/>
        <end position="923"/>
    </location>
</feature>
<evidence type="ECO:0000259" key="16">
    <source>
        <dbReference type="PROSITE" id="PS51998"/>
    </source>
</evidence>
<dbReference type="GO" id="GO:0003779">
    <property type="term" value="F:actin binding"/>
    <property type="evidence" value="ECO:0007669"/>
    <property type="project" value="UniProtKB-KW"/>
</dbReference>
<dbReference type="Gene3D" id="3.40.850.10">
    <property type="entry name" value="Kinesin motor domain"/>
    <property type="match status" value="1"/>
</dbReference>
<evidence type="ECO:0000256" key="6">
    <source>
        <dbReference type="ARBA" id="ARBA00022692"/>
    </source>
</evidence>
<dbReference type="GO" id="GO:0006031">
    <property type="term" value="P:chitin biosynthetic process"/>
    <property type="evidence" value="ECO:0007669"/>
    <property type="project" value="TreeGrafter"/>
</dbReference>
<dbReference type="PROSITE" id="PS51998">
    <property type="entry name" value="DEK_C"/>
    <property type="match status" value="1"/>
</dbReference>
<organism evidence="17 18">
    <name type="scientific">Clydaea vesicula</name>
    <dbReference type="NCBI Taxonomy" id="447962"/>
    <lineage>
        <taxon>Eukaryota</taxon>
        <taxon>Fungi</taxon>
        <taxon>Fungi incertae sedis</taxon>
        <taxon>Chytridiomycota</taxon>
        <taxon>Chytridiomycota incertae sedis</taxon>
        <taxon>Chytridiomycetes</taxon>
        <taxon>Lobulomycetales</taxon>
        <taxon>Lobulomycetaceae</taxon>
        <taxon>Clydaea</taxon>
    </lineage>
</organism>
<dbReference type="Pfam" id="PF00063">
    <property type="entry name" value="Myosin_head"/>
    <property type="match status" value="1"/>
</dbReference>
<feature type="transmembrane region" description="Helical" evidence="14">
    <location>
        <begin position="1530"/>
        <end position="1552"/>
    </location>
</feature>
<dbReference type="SMART" id="SM01117">
    <property type="entry name" value="Cyt-b5"/>
    <property type="match status" value="1"/>
</dbReference>
<feature type="region of interest" description="Actin-binding" evidence="12">
    <location>
        <begin position="646"/>
        <end position="668"/>
    </location>
</feature>
<dbReference type="SMART" id="SM00242">
    <property type="entry name" value="MYSc"/>
    <property type="match status" value="1"/>
</dbReference>
<dbReference type="SUPFAM" id="SSF53448">
    <property type="entry name" value="Nucleotide-diphospho-sugar transferases"/>
    <property type="match status" value="1"/>
</dbReference>
<evidence type="ECO:0000259" key="15">
    <source>
        <dbReference type="PROSITE" id="PS51456"/>
    </source>
</evidence>
<feature type="binding site" evidence="12">
    <location>
        <begin position="110"/>
        <end position="117"/>
    </location>
    <ligand>
        <name>ATP</name>
        <dbReference type="ChEBI" id="CHEBI:30616"/>
    </ligand>
</feature>
<comment type="similarity">
    <text evidence="12">Belongs to the TRAFAC class myosin-kinesin ATPase superfamily. Myosin family.</text>
</comment>
<keyword evidence="18" id="KW-1185">Reference proteome</keyword>
<evidence type="ECO:0000256" key="14">
    <source>
        <dbReference type="SAM" id="Phobius"/>
    </source>
</evidence>
<evidence type="ECO:0000256" key="13">
    <source>
        <dbReference type="SAM" id="MobiDB-lite"/>
    </source>
</evidence>
<dbReference type="GO" id="GO:0030428">
    <property type="term" value="C:cell septum"/>
    <property type="evidence" value="ECO:0007669"/>
    <property type="project" value="TreeGrafter"/>
</dbReference>
<dbReference type="InterPro" id="IPR036961">
    <property type="entry name" value="Kinesin_motor_dom_sf"/>
</dbReference>
<evidence type="ECO:0000256" key="5">
    <source>
        <dbReference type="ARBA" id="ARBA00022679"/>
    </source>
</evidence>
<dbReference type="GO" id="GO:0003774">
    <property type="term" value="F:cytoskeletal motor activity"/>
    <property type="evidence" value="ECO:0007669"/>
    <property type="project" value="UniProtKB-UniRule"/>
</dbReference>
<dbReference type="InterPro" id="IPR036400">
    <property type="entry name" value="Cyt_B5-like_heme/steroid_sf"/>
</dbReference>
<protein>
    <recommendedName>
        <fullName evidence="2">chitin synthase</fullName>
        <ecNumber evidence="2">2.4.1.16</ecNumber>
    </recommendedName>
</protein>
<dbReference type="GO" id="GO:0016459">
    <property type="term" value="C:myosin complex"/>
    <property type="evidence" value="ECO:0007669"/>
    <property type="project" value="UniProtKB-KW"/>
</dbReference>
<evidence type="ECO:0000256" key="9">
    <source>
        <dbReference type="ARBA" id="ARBA00023136"/>
    </source>
</evidence>
<evidence type="ECO:0000313" key="17">
    <source>
        <dbReference type="EMBL" id="KAJ3228228.1"/>
    </source>
</evidence>
<accession>A0AAD5UBE5</accession>
<dbReference type="Gene3D" id="1.10.10.60">
    <property type="entry name" value="Homeodomain-like"/>
    <property type="match status" value="1"/>
</dbReference>
<dbReference type="Gene3D" id="1.10.10.820">
    <property type="match status" value="1"/>
</dbReference>
<dbReference type="Pfam" id="PF03142">
    <property type="entry name" value="Chitin_synth_2"/>
    <property type="match status" value="1"/>
</dbReference>
<keyword evidence="3" id="KW-1003">Cell membrane</keyword>
<feature type="transmembrane region" description="Helical" evidence="14">
    <location>
        <begin position="1203"/>
        <end position="1221"/>
    </location>
</feature>
<feature type="transmembrane region" description="Helical" evidence="14">
    <location>
        <begin position="1126"/>
        <end position="1145"/>
    </location>
</feature>
<dbReference type="InterPro" id="IPR001199">
    <property type="entry name" value="Cyt_B5-like_heme/steroid-bd"/>
</dbReference>
<evidence type="ECO:0000256" key="7">
    <source>
        <dbReference type="ARBA" id="ARBA00022989"/>
    </source>
</evidence>
<name>A0AAD5UBE5_9FUNG</name>
<dbReference type="SUPFAM" id="SSF109715">
    <property type="entry name" value="DEK C-terminal domain"/>
    <property type="match status" value="1"/>
</dbReference>
<comment type="caution">
    <text evidence="17">The sequence shown here is derived from an EMBL/GenBank/DDBJ whole genome shotgun (WGS) entry which is preliminary data.</text>
</comment>
<proteinExistence type="inferred from homology"/>
<evidence type="ECO:0000256" key="4">
    <source>
        <dbReference type="ARBA" id="ARBA00022676"/>
    </source>
</evidence>
<evidence type="ECO:0000256" key="1">
    <source>
        <dbReference type="ARBA" id="ARBA00004651"/>
    </source>
</evidence>
<dbReference type="InterPro" id="IPR004835">
    <property type="entry name" value="Chitin_synth"/>
</dbReference>
<feature type="region of interest" description="Disordered" evidence="13">
    <location>
        <begin position="789"/>
        <end position="852"/>
    </location>
</feature>
<keyword evidence="7 14" id="KW-1133">Transmembrane helix</keyword>
<dbReference type="GO" id="GO:0005524">
    <property type="term" value="F:ATP binding"/>
    <property type="evidence" value="ECO:0007669"/>
    <property type="project" value="UniProtKB-UniRule"/>
</dbReference>
<evidence type="ECO:0000256" key="12">
    <source>
        <dbReference type="PROSITE-ProRule" id="PRU00782"/>
    </source>
</evidence>
<dbReference type="Gene3D" id="1.20.58.530">
    <property type="match status" value="1"/>
</dbReference>
<evidence type="ECO:0000256" key="8">
    <source>
        <dbReference type="ARBA" id="ARBA00023123"/>
    </source>
</evidence>
<keyword evidence="10 12" id="KW-0505">Motor protein</keyword>
<dbReference type="Pfam" id="PF08766">
    <property type="entry name" value="DEK_C"/>
    <property type="match status" value="1"/>
</dbReference>
<dbReference type="PANTHER" id="PTHR22914">
    <property type="entry name" value="CHITIN SYNTHASE"/>
    <property type="match status" value="1"/>
</dbReference>
<dbReference type="GO" id="GO:0004100">
    <property type="term" value="F:chitin synthase activity"/>
    <property type="evidence" value="ECO:0007669"/>
    <property type="project" value="UniProtKB-EC"/>
</dbReference>
<dbReference type="EC" id="2.4.1.16" evidence="2"/>
<reference evidence="17" key="1">
    <citation type="submission" date="2020-05" db="EMBL/GenBank/DDBJ databases">
        <title>Phylogenomic resolution of chytrid fungi.</title>
        <authorList>
            <person name="Stajich J.E."/>
            <person name="Amses K."/>
            <person name="Simmons R."/>
            <person name="Seto K."/>
            <person name="Myers J."/>
            <person name="Bonds A."/>
            <person name="Quandt C.A."/>
            <person name="Barry K."/>
            <person name="Liu P."/>
            <person name="Grigoriev I."/>
            <person name="Longcore J.E."/>
            <person name="James T.Y."/>
        </authorList>
    </citation>
    <scope>NUCLEOTIDE SEQUENCE</scope>
    <source>
        <strain evidence="17">JEL0476</strain>
    </source>
</reference>
<dbReference type="Gene3D" id="1.20.120.720">
    <property type="entry name" value="Myosin VI head, motor domain, U50 subdomain"/>
    <property type="match status" value="1"/>
</dbReference>
<dbReference type="InterPro" id="IPR027417">
    <property type="entry name" value="P-loop_NTPase"/>
</dbReference>
<dbReference type="InterPro" id="IPR014876">
    <property type="entry name" value="DEK_C"/>
</dbReference>
<dbReference type="PANTHER" id="PTHR22914:SF13">
    <property type="entry name" value="CHITIN SYNTHASE"/>
    <property type="match status" value="1"/>
</dbReference>
<dbReference type="Gene3D" id="3.10.120.10">
    <property type="entry name" value="Cytochrome b5-like heme/steroid binding domain"/>
    <property type="match status" value="1"/>
</dbReference>
<dbReference type="SUPFAM" id="SSF52540">
    <property type="entry name" value="P-loop containing nucleoside triphosphate hydrolases"/>
    <property type="match status" value="1"/>
</dbReference>
<feature type="domain" description="DEK-C" evidence="16">
    <location>
        <begin position="1793"/>
        <end position="1848"/>
    </location>
</feature>
<keyword evidence="9 14" id="KW-0472">Membrane</keyword>
<dbReference type="EMBL" id="JADGJW010000004">
    <property type="protein sequence ID" value="KAJ3228228.1"/>
    <property type="molecule type" value="Genomic_DNA"/>
</dbReference>
<dbReference type="InterPro" id="IPR029044">
    <property type="entry name" value="Nucleotide-diphossugar_trans"/>
</dbReference>
<evidence type="ECO:0000256" key="10">
    <source>
        <dbReference type="ARBA" id="ARBA00023175"/>
    </source>
</evidence>
<evidence type="ECO:0000256" key="2">
    <source>
        <dbReference type="ARBA" id="ARBA00012543"/>
    </source>
</evidence>
<comment type="subcellular location">
    <subcellularLocation>
        <location evidence="1">Cell membrane</location>
        <topology evidence="1">Multi-pass membrane protein</topology>
    </subcellularLocation>
</comment>
<feature type="transmembrane region" description="Helical" evidence="14">
    <location>
        <begin position="1499"/>
        <end position="1524"/>
    </location>
</feature>
<keyword evidence="5" id="KW-0808">Transferase</keyword>
<dbReference type="GO" id="GO:0031505">
    <property type="term" value="P:fungal-type cell wall organization"/>
    <property type="evidence" value="ECO:0007669"/>
    <property type="project" value="TreeGrafter"/>
</dbReference>
<keyword evidence="12" id="KW-0009">Actin-binding</keyword>